<dbReference type="GO" id="GO:0060236">
    <property type="term" value="P:regulation of mitotic spindle organization"/>
    <property type="evidence" value="ECO:0007669"/>
    <property type="project" value="InterPro"/>
</dbReference>
<sequence>MATNLQIDETFEFCAPRFFDFLNEETVEQISEVESWFETSLSDAPSPFMPKIKVGRSVKIDDPCDFGDVEKTHKETETAEACEDGVEKVSNLNFCERKMNMEVTSGKGSFGIASDAKLCKSNIVYQEEKSSSEELLLKSNTSFTFPVLDVDSARGPANRELMNSSIVASINPEVSTPKVQIAPIKEAVVPMGSNKQTAKQTASLINQYSRLKPINRTPAQPPKKSFSKCPGSIHAKNAISIDISQENQAIKRQKLDEERSKKIHNVKPPVLLHKSKPGLCGGNEFISEVKIHHEQRKEVEPYISTAEMVKKFQSRTREIELPHNRPFSKDLVSSTVLKMRPKLTLTRPKEPEFETAHRVRAIRIKSSAELEEEMLAKVPKFKARPLNKKILEVPSLPALPRSTPQLPDFHEFHLKTMERANQHTETASVAPSVEAASLCKSLKLTELKPPVLETSLRARPISIKSSQELELEELKKIPKFKARRLNKKIFESKGDLGLFCQSKSQITTPQEFHFATNDRLGPPPSTMVELFDKLSLHSESSYHSQQDHPRLTKPNPFYLLTEERGQEKEKLFTLQILQKESEEEKARIPKANPYPYSTDYPVMPPKPQPKPCTKPELFHLDSLIRHEEEMQKQMEERERMEREEAERRIFKAQPIIAEDPIPLPERQRKPLTEVQEFVLHVDHRAEERSEFDKKMKQKELSGKRARQEQENAKMIEEEKEIKHMRRTMVPHARPIPRFHNPFHPQRSTKEKTRPKSPNLLVRQRQQNRKPSLHLR</sequence>
<comment type="subcellular location">
    <subcellularLocation>
        <location evidence="2">Cytoplasm</location>
        <location evidence="2">Cytoskeleton</location>
        <location evidence="2">Spindle</location>
    </subcellularLocation>
    <subcellularLocation>
        <location evidence="1">Nucleus</location>
    </subcellularLocation>
</comment>
<evidence type="ECO:0000256" key="4">
    <source>
        <dbReference type="ARBA" id="ARBA00022490"/>
    </source>
</evidence>
<comment type="caution">
    <text evidence="11">The sequence shown here is derived from an EMBL/GenBank/DDBJ whole genome shotgun (WGS) entry which is preliminary data.</text>
</comment>
<evidence type="ECO:0000256" key="1">
    <source>
        <dbReference type="ARBA" id="ARBA00004123"/>
    </source>
</evidence>
<dbReference type="AlphaFoldDB" id="A0AAP0AY91"/>
<dbReference type="InterPro" id="IPR027330">
    <property type="entry name" value="TPX2_central_dom"/>
</dbReference>
<dbReference type="InterPro" id="IPR009675">
    <property type="entry name" value="TPX2_fam"/>
</dbReference>
<dbReference type="PANTHER" id="PTHR14326">
    <property type="entry name" value="TARGETING PROTEIN FOR XKLP2"/>
    <property type="match status" value="1"/>
</dbReference>
<evidence type="ECO:0000256" key="3">
    <source>
        <dbReference type="ARBA" id="ARBA00005885"/>
    </source>
</evidence>
<dbReference type="InterPro" id="IPR027329">
    <property type="entry name" value="TPX2_C"/>
</dbReference>
<dbReference type="GO" id="GO:0005880">
    <property type="term" value="C:nuclear microtubule"/>
    <property type="evidence" value="ECO:0007669"/>
    <property type="project" value="TreeGrafter"/>
</dbReference>
<evidence type="ECO:0000313" key="12">
    <source>
        <dbReference type="Proteomes" id="UP001418222"/>
    </source>
</evidence>
<dbReference type="Proteomes" id="UP001418222">
    <property type="component" value="Unassembled WGS sequence"/>
</dbReference>
<gene>
    <name evidence="11" type="primary">TPX2</name>
    <name evidence="11" type="ORF">KSP39_PZI021480</name>
</gene>
<proteinExistence type="inferred from homology"/>
<dbReference type="GO" id="GO:0005819">
    <property type="term" value="C:spindle"/>
    <property type="evidence" value="ECO:0007669"/>
    <property type="project" value="UniProtKB-SubCell"/>
</dbReference>
<evidence type="ECO:0000313" key="11">
    <source>
        <dbReference type="EMBL" id="KAK8918849.1"/>
    </source>
</evidence>
<feature type="compositionally biased region" description="Basic residues" evidence="8">
    <location>
        <begin position="765"/>
        <end position="775"/>
    </location>
</feature>
<evidence type="ECO:0000259" key="9">
    <source>
        <dbReference type="Pfam" id="PF06886"/>
    </source>
</evidence>
<keyword evidence="12" id="KW-1185">Reference proteome</keyword>
<evidence type="ECO:0000256" key="6">
    <source>
        <dbReference type="ARBA" id="ARBA00023212"/>
    </source>
</evidence>
<evidence type="ECO:0000256" key="7">
    <source>
        <dbReference type="ARBA" id="ARBA00023242"/>
    </source>
</evidence>
<dbReference type="GO" id="GO:0090307">
    <property type="term" value="P:mitotic spindle assembly"/>
    <property type="evidence" value="ECO:0007669"/>
    <property type="project" value="TreeGrafter"/>
</dbReference>
<evidence type="ECO:0000259" key="10">
    <source>
        <dbReference type="Pfam" id="PF12214"/>
    </source>
</evidence>
<dbReference type="GO" id="GO:0030295">
    <property type="term" value="F:protein kinase activator activity"/>
    <property type="evidence" value="ECO:0007669"/>
    <property type="project" value="TreeGrafter"/>
</dbReference>
<evidence type="ECO:0000256" key="8">
    <source>
        <dbReference type="SAM" id="MobiDB-lite"/>
    </source>
</evidence>
<feature type="domain" description="TPX2 central" evidence="10">
    <location>
        <begin position="344"/>
        <end position="429"/>
    </location>
</feature>
<feature type="region of interest" description="Disordered" evidence="8">
    <location>
        <begin position="731"/>
        <end position="775"/>
    </location>
</feature>
<dbReference type="PANTHER" id="PTHR14326:SF44">
    <property type="entry name" value="TARGETING PROTEIN FOR XKLP2"/>
    <property type="match status" value="1"/>
</dbReference>
<dbReference type="Pfam" id="PF06886">
    <property type="entry name" value="TPX2"/>
    <property type="match status" value="1"/>
</dbReference>
<protein>
    <submittedName>
        <fullName evidence="11">Protein TPX2</fullName>
    </submittedName>
</protein>
<evidence type="ECO:0000256" key="5">
    <source>
        <dbReference type="ARBA" id="ARBA00022701"/>
    </source>
</evidence>
<evidence type="ECO:0000256" key="2">
    <source>
        <dbReference type="ARBA" id="ARBA00004186"/>
    </source>
</evidence>
<organism evidence="11 12">
    <name type="scientific">Platanthera zijinensis</name>
    <dbReference type="NCBI Taxonomy" id="2320716"/>
    <lineage>
        <taxon>Eukaryota</taxon>
        <taxon>Viridiplantae</taxon>
        <taxon>Streptophyta</taxon>
        <taxon>Embryophyta</taxon>
        <taxon>Tracheophyta</taxon>
        <taxon>Spermatophyta</taxon>
        <taxon>Magnoliopsida</taxon>
        <taxon>Liliopsida</taxon>
        <taxon>Asparagales</taxon>
        <taxon>Orchidaceae</taxon>
        <taxon>Orchidoideae</taxon>
        <taxon>Orchideae</taxon>
        <taxon>Orchidinae</taxon>
        <taxon>Platanthera</taxon>
    </lineage>
</organism>
<name>A0AAP0AY91_9ASPA</name>
<dbReference type="Pfam" id="PF12214">
    <property type="entry name" value="TPX2_importin"/>
    <property type="match status" value="2"/>
</dbReference>
<feature type="region of interest" description="Disordered" evidence="8">
    <location>
        <begin position="686"/>
        <end position="711"/>
    </location>
</feature>
<keyword evidence="5" id="KW-0493">Microtubule</keyword>
<reference evidence="11 12" key="1">
    <citation type="journal article" date="2022" name="Nat. Plants">
        <title>Genomes of leafy and leafless Platanthera orchids illuminate the evolution of mycoheterotrophy.</title>
        <authorList>
            <person name="Li M.H."/>
            <person name="Liu K.W."/>
            <person name="Li Z."/>
            <person name="Lu H.C."/>
            <person name="Ye Q.L."/>
            <person name="Zhang D."/>
            <person name="Wang J.Y."/>
            <person name="Li Y.F."/>
            <person name="Zhong Z.M."/>
            <person name="Liu X."/>
            <person name="Yu X."/>
            <person name="Liu D.K."/>
            <person name="Tu X.D."/>
            <person name="Liu B."/>
            <person name="Hao Y."/>
            <person name="Liao X.Y."/>
            <person name="Jiang Y.T."/>
            <person name="Sun W.H."/>
            <person name="Chen J."/>
            <person name="Chen Y.Q."/>
            <person name="Ai Y."/>
            <person name="Zhai J.W."/>
            <person name="Wu S.S."/>
            <person name="Zhou Z."/>
            <person name="Hsiao Y.Y."/>
            <person name="Wu W.L."/>
            <person name="Chen Y.Y."/>
            <person name="Lin Y.F."/>
            <person name="Hsu J.L."/>
            <person name="Li C.Y."/>
            <person name="Wang Z.W."/>
            <person name="Zhao X."/>
            <person name="Zhong W.Y."/>
            <person name="Ma X.K."/>
            <person name="Ma L."/>
            <person name="Huang J."/>
            <person name="Chen G.Z."/>
            <person name="Huang M.Z."/>
            <person name="Huang L."/>
            <person name="Peng D.H."/>
            <person name="Luo Y.B."/>
            <person name="Zou S.Q."/>
            <person name="Chen S.P."/>
            <person name="Lan S."/>
            <person name="Tsai W.C."/>
            <person name="Van de Peer Y."/>
            <person name="Liu Z.J."/>
        </authorList>
    </citation>
    <scope>NUCLEOTIDE SEQUENCE [LARGE SCALE GENOMIC DNA]</scope>
    <source>
        <strain evidence="11">Lor287</strain>
    </source>
</reference>
<accession>A0AAP0AY91</accession>
<keyword evidence="7" id="KW-0539">Nucleus</keyword>
<keyword evidence="6" id="KW-0206">Cytoskeleton</keyword>
<feature type="domain" description="TPX2 central" evidence="10">
    <location>
        <begin position="442"/>
        <end position="520"/>
    </location>
</feature>
<dbReference type="GO" id="GO:0008017">
    <property type="term" value="F:microtubule binding"/>
    <property type="evidence" value="ECO:0007669"/>
    <property type="project" value="TreeGrafter"/>
</dbReference>
<dbReference type="EMBL" id="JBBWWQ010000019">
    <property type="protein sequence ID" value="KAK8918849.1"/>
    <property type="molecule type" value="Genomic_DNA"/>
</dbReference>
<comment type="similarity">
    <text evidence="3">Belongs to the TPX2 family.</text>
</comment>
<feature type="domain" description="TPX2 C-terminal" evidence="9">
    <location>
        <begin position="677"/>
        <end position="753"/>
    </location>
</feature>
<keyword evidence="4" id="KW-0963">Cytoplasm</keyword>